<sequence>MKKTFESESDALSVQPETPTTAQPSAVTPPAQENTSPTPPSAHNGTNSSDNETPVPVAGNGAPDYSQVEVKTEPDLPREVTPGGSATEPESGGGYSG</sequence>
<reference evidence="3" key="1">
    <citation type="journal article" date="2019" name="Int. J. Syst. Evol. Microbiol.">
        <title>The Global Catalogue of Microorganisms (GCM) 10K type strain sequencing project: providing services to taxonomists for standard genome sequencing and annotation.</title>
        <authorList>
            <consortium name="The Broad Institute Genomics Platform"/>
            <consortium name="The Broad Institute Genome Sequencing Center for Infectious Disease"/>
            <person name="Wu L."/>
            <person name="Ma J."/>
        </authorList>
    </citation>
    <scope>NUCLEOTIDE SEQUENCE [LARGE SCALE GENOMIC DNA]</scope>
    <source>
        <strain evidence="3">CGMCC 1.12990</strain>
    </source>
</reference>
<proteinExistence type="predicted"/>
<gene>
    <name evidence="2" type="ORF">GCM10011378_14580</name>
</gene>
<dbReference type="EMBL" id="BMGS01000003">
    <property type="protein sequence ID" value="GGG39386.1"/>
    <property type="molecule type" value="Genomic_DNA"/>
</dbReference>
<evidence type="ECO:0000256" key="1">
    <source>
        <dbReference type="SAM" id="MobiDB-lite"/>
    </source>
</evidence>
<keyword evidence="3" id="KW-1185">Reference proteome</keyword>
<feature type="region of interest" description="Disordered" evidence="1">
    <location>
        <begin position="1"/>
        <end position="97"/>
    </location>
</feature>
<accession>A0ABQ1WQH6</accession>
<feature type="compositionally biased region" description="Polar residues" evidence="1">
    <location>
        <begin position="10"/>
        <end position="52"/>
    </location>
</feature>
<organism evidence="2 3">
    <name type="scientific">Hymenobacter glacieicola</name>
    <dbReference type="NCBI Taxonomy" id="1562124"/>
    <lineage>
        <taxon>Bacteria</taxon>
        <taxon>Pseudomonadati</taxon>
        <taxon>Bacteroidota</taxon>
        <taxon>Cytophagia</taxon>
        <taxon>Cytophagales</taxon>
        <taxon>Hymenobacteraceae</taxon>
        <taxon>Hymenobacter</taxon>
    </lineage>
</organism>
<dbReference type="RefSeq" id="WP_188557160.1">
    <property type="nucleotide sequence ID" value="NZ_BMGS01000003.1"/>
</dbReference>
<name>A0ABQ1WQH6_9BACT</name>
<evidence type="ECO:0000313" key="2">
    <source>
        <dbReference type="EMBL" id="GGG39386.1"/>
    </source>
</evidence>
<comment type="caution">
    <text evidence="2">The sequence shown here is derived from an EMBL/GenBank/DDBJ whole genome shotgun (WGS) entry which is preliminary data.</text>
</comment>
<dbReference type="Proteomes" id="UP000601361">
    <property type="component" value="Unassembled WGS sequence"/>
</dbReference>
<protein>
    <submittedName>
        <fullName evidence="2">Uncharacterized protein</fullName>
    </submittedName>
</protein>
<evidence type="ECO:0000313" key="3">
    <source>
        <dbReference type="Proteomes" id="UP000601361"/>
    </source>
</evidence>